<evidence type="ECO:0000313" key="1">
    <source>
        <dbReference type="EMBL" id="RWZ52937.1"/>
    </source>
</evidence>
<dbReference type="EMBL" id="RZNB01000001">
    <property type="protein sequence ID" value="RWZ52937.1"/>
    <property type="molecule type" value="Genomic_DNA"/>
</dbReference>
<organism evidence="1 2">
    <name type="scientific">Labedella phragmitis</name>
    <dbReference type="NCBI Taxonomy" id="2498849"/>
    <lineage>
        <taxon>Bacteria</taxon>
        <taxon>Bacillati</taxon>
        <taxon>Actinomycetota</taxon>
        <taxon>Actinomycetes</taxon>
        <taxon>Micrococcales</taxon>
        <taxon>Microbacteriaceae</taxon>
        <taxon>Labedella</taxon>
    </lineage>
</organism>
<sequence length="127" mass="13783">MAGPVYEVRGGRALRKGLREAGDDLTDLKTVHRAAAGVAAEGARARVPRRSNRLANTIRAAGTKTAGIVRVGNNTSVRYAGPIHWGWFRRHIKDNPFASAGAQATESRWVPLYEQYTDAALDKIKGT</sequence>
<proteinExistence type="predicted"/>
<name>A0A3S4APC4_9MICO</name>
<comment type="caution">
    <text evidence="1">The sequence shown here is derived from an EMBL/GenBank/DDBJ whole genome shotgun (WGS) entry which is preliminary data.</text>
</comment>
<keyword evidence="2" id="KW-1185">Reference proteome</keyword>
<evidence type="ECO:0000313" key="2">
    <source>
        <dbReference type="Proteomes" id="UP000288547"/>
    </source>
</evidence>
<dbReference type="AlphaFoldDB" id="A0A3S4APC4"/>
<accession>A0A3S4APC4</accession>
<gene>
    <name evidence="1" type="ORF">ELQ90_03100</name>
</gene>
<dbReference type="OrthoDB" id="3237109at2"/>
<dbReference type="Proteomes" id="UP000288547">
    <property type="component" value="Unassembled WGS sequence"/>
</dbReference>
<protein>
    <submittedName>
        <fullName evidence="1">HK97 gp10 family phage protein</fullName>
    </submittedName>
</protein>
<dbReference type="RefSeq" id="WP_128493780.1">
    <property type="nucleotide sequence ID" value="NZ_RZNB01000001.1"/>
</dbReference>
<reference evidence="1 2" key="1">
    <citation type="submission" date="2018-12" db="EMBL/GenBank/DDBJ databases">
        <authorList>
            <person name="Li F."/>
        </authorList>
    </citation>
    <scope>NUCLEOTIDE SEQUENCE [LARGE SCALE GENOMIC DNA]</scope>
    <source>
        <strain evidence="1 2">11W25H-1</strain>
    </source>
</reference>